<dbReference type="SUPFAM" id="SSF69118">
    <property type="entry name" value="AhpD-like"/>
    <property type="match status" value="2"/>
</dbReference>
<feature type="region of interest" description="Disordered" evidence="1">
    <location>
        <begin position="61"/>
        <end position="88"/>
    </location>
</feature>
<evidence type="ECO:0000256" key="1">
    <source>
        <dbReference type="SAM" id="MobiDB-lite"/>
    </source>
</evidence>
<accession>A0A5C6C319</accession>
<sequence>MKKYIVLTCASIAIIGLVFLGASHAQELSPSQSTPKGVPSNRADMLKALDRLKYREARLPLPPANEDSNLPVSNSSASTSIQSGGRTSMGVVNNGRMRNLYLPPELQIRGGRYPAVSDQGLPYDFSTELFWIVSRVNNCHYCLGHQEHKLKSVGVTEPTLLALDSDWAAFPEKQRAAFAFTRQLTLAPHTITDRDIDALRVHFSEEQILDMAFTVGRYNATNRWTDSLGIPQEEQREFVSTLDPQVASTPSQVAPVGFPKREKFDDYTDWLAEFERQSTRQPRLSMASFEPHDGIFAHEQLLSEIPAAGPAFVEQLHQARIVGQIPVGLRDQIAYVAAREDQAWYMQNVSRTRLLAEGLSDHEIFQLTAGSSSSGAQSVALQFVKKLTTHPQSMTDQDIQNLSHFYSSEQIAEIVYHTGLAATLNRVTEVVCLGW</sequence>
<gene>
    <name evidence="3" type="ORF">Poly21_10540</name>
</gene>
<reference evidence="3 4" key="1">
    <citation type="journal article" date="2020" name="Antonie Van Leeuwenhoek">
        <title>Rhodopirellula heiligendammensis sp. nov., Rhodopirellula pilleata sp. nov., and Rhodopirellula solitaria sp. nov. isolated from natural or artificial marine surfaces in Northern Germany and California, USA, and emended description of the genus Rhodopirellula.</title>
        <authorList>
            <person name="Kallscheuer N."/>
            <person name="Wiegand S."/>
            <person name="Jogler M."/>
            <person name="Boedeker C."/>
            <person name="Peeters S.H."/>
            <person name="Rast P."/>
            <person name="Heuer A."/>
            <person name="Jetten M.S.M."/>
            <person name="Rohde M."/>
            <person name="Jogler C."/>
        </authorList>
    </citation>
    <scope>NUCLEOTIDE SEQUENCE [LARGE SCALE GENOMIC DNA]</scope>
    <source>
        <strain evidence="3 4">Poly21</strain>
    </source>
</reference>
<dbReference type="OrthoDB" id="248684at2"/>
<dbReference type="Gene3D" id="1.20.1290.10">
    <property type="entry name" value="AhpD-like"/>
    <property type="match status" value="2"/>
</dbReference>
<feature type="signal peptide" evidence="2">
    <location>
        <begin position="1"/>
        <end position="25"/>
    </location>
</feature>
<dbReference type="PANTHER" id="PTHR35446">
    <property type="entry name" value="SI:CH211-175M2.5"/>
    <property type="match status" value="1"/>
</dbReference>
<evidence type="ECO:0000313" key="4">
    <source>
        <dbReference type="Proteomes" id="UP000319908"/>
    </source>
</evidence>
<keyword evidence="4" id="KW-1185">Reference proteome</keyword>
<proteinExistence type="predicted"/>
<keyword evidence="2" id="KW-0732">Signal</keyword>
<name>A0A5C6C319_9BACT</name>
<dbReference type="InterPro" id="IPR029032">
    <property type="entry name" value="AhpD-like"/>
</dbReference>
<dbReference type="PANTHER" id="PTHR35446:SF2">
    <property type="entry name" value="CARBOXYMUCONOLACTONE DECARBOXYLASE-LIKE DOMAIN-CONTAINING PROTEIN"/>
    <property type="match status" value="1"/>
</dbReference>
<evidence type="ECO:0000313" key="3">
    <source>
        <dbReference type="EMBL" id="TWU18883.1"/>
    </source>
</evidence>
<dbReference type="EMBL" id="SJPU01000001">
    <property type="protein sequence ID" value="TWU18883.1"/>
    <property type="molecule type" value="Genomic_DNA"/>
</dbReference>
<evidence type="ECO:0008006" key="5">
    <source>
        <dbReference type="Google" id="ProtNLM"/>
    </source>
</evidence>
<protein>
    <recommendedName>
        <fullName evidence="5">Carboxymuconolactone decarboxylase family protein</fullName>
    </recommendedName>
</protein>
<evidence type="ECO:0000256" key="2">
    <source>
        <dbReference type="SAM" id="SignalP"/>
    </source>
</evidence>
<comment type="caution">
    <text evidence="3">The sequence shown here is derived from an EMBL/GenBank/DDBJ whole genome shotgun (WGS) entry which is preliminary data.</text>
</comment>
<feature type="compositionally biased region" description="Polar residues" evidence="1">
    <location>
        <begin position="66"/>
        <end position="86"/>
    </location>
</feature>
<dbReference type="Proteomes" id="UP000319908">
    <property type="component" value="Unassembled WGS sequence"/>
</dbReference>
<organism evidence="3 4">
    <name type="scientific">Allorhodopirellula heiligendammensis</name>
    <dbReference type="NCBI Taxonomy" id="2714739"/>
    <lineage>
        <taxon>Bacteria</taxon>
        <taxon>Pseudomonadati</taxon>
        <taxon>Planctomycetota</taxon>
        <taxon>Planctomycetia</taxon>
        <taxon>Pirellulales</taxon>
        <taxon>Pirellulaceae</taxon>
        <taxon>Allorhodopirellula</taxon>
    </lineage>
</organism>
<feature type="chain" id="PRO_5023118453" description="Carboxymuconolactone decarboxylase family protein" evidence="2">
    <location>
        <begin position="26"/>
        <end position="435"/>
    </location>
</feature>
<dbReference type="AlphaFoldDB" id="A0A5C6C319"/>
<dbReference type="RefSeq" id="WP_146405841.1">
    <property type="nucleotide sequence ID" value="NZ_SJPU01000001.1"/>
</dbReference>